<gene>
    <name evidence="2" type="ORF">M8N44_10520</name>
</gene>
<feature type="transmembrane region" description="Helical" evidence="1">
    <location>
        <begin position="128"/>
        <end position="147"/>
    </location>
</feature>
<comment type="caution">
    <text evidence="2">The sequence shown here is derived from an EMBL/GenBank/DDBJ whole genome shotgun (WGS) entry which is preliminary data.</text>
</comment>
<accession>A0ABT0RA11</accession>
<evidence type="ECO:0008006" key="4">
    <source>
        <dbReference type="Google" id="ProtNLM"/>
    </source>
</evidence>
<dbReference type="Proteomes" id="UP001202031">
    <property type="component" value="Unassembled WGS sequence"/>
</dbReference>
<keyword evidence="1" id="KW-0472">Membrane</keyword>
<evidence type="ECO:0000313" key="2">
    <source>
        <dbReference type="EMBL" id="MCL6657741.1"/>
    </source>
</evidence>
<organism evidence="2 3">
    <name type="scientific">Akkermansia massiliensis</name>
    <dbReference type="NCBI Taxonomy" id="2927224"/>
    <lineage>
        <taxon>Bacteria</taxon>
        <taxon>Pseudomonadati</taxon>
        <taxon>Verrucomicrobiota</taxon>
        <taxon>Verrucomicrobiia</taxon>
        <taxon>Verrucomicrobiales</taxon>
        <taxon>Akkermansiaceae</taxon>
        <taxon>Akkermansia</taxon>
    </lineage>
</organism>
<keyword evidence="1" id="KW-0812">Transmembrane</keyword>
<keyword evidence="3" id="KW-1185">Reference proteome</keyword>
<sequence length="174" mass="19175">MEQYYIATAEGKTKGPYYLESVKVQCNCGMITPETLVCVVGGQEWVEFKTVLAQKGETVPSRKKIEEVREKLYDPAWGSSEDEAQEINVAQKPLTEITVEDMFRGIGIIALIAGVVLALFTFQSSPSLAVLELFSGAFSCLGCFWCAKVITLLSRAVNLLSALARKFDSFSDKQ</sequence>
<dbReference type="EMBL" id="JAMGSI010000002">
    <property type="protein sequence ID" value="MCL6657741.1"/>
    <property type="molecule type" value="Genomic_DNA"/>
</dbReference>
<protein>
    <recommendedName>
        <fullName evidence="4">GYF domain-containing protein</fullName>
    </recommendedName>
</protein>
<feature type="transmembrane region" description="Helical" evidence="1">
    <location>
        <begin position="102"/>
        <end position="122"/>
    </location>
</feature>
<keyword evidence="1" id="KW-1133">Transmembrane helix</keyword>
<name>A0ABT0RA11_9BACT</name>
<reference evidence="2 3" key="1">
    <citation type="submission" date="2022-03" db="EMBL/GenBank/DDBJ databases">
        <title>Taxonomic description of new species and reclassification of some bacterial strains.</title>
        <authorList>
            <person name="Ndongo S."/>
        </authorList>
    </citation>
    <scope>NUCLEOTIDE SEQUENCE [LARGE SCALE GENOMIC DNA]</scope>
    <source>
        <strain evidence="2 3">Marseille-P6666</strain>
    </source>
</reference>
<evidence type="ECO:0000313" key="3">
    <source>
        <dbReference type="Proteomes" id="UP001202031"/>
    </source>
</evidence>
<dbReference type="RefSeq" id="WP_146021056.1">
    <property type="nucleotide sequence ID" value="NZ_CP072027.1"/>
</dbReference>
<evidence type="ECO:0000256" key="1">
    <source>
        <dbReference type="SAM" id="Phobius"/>
    </source>
</evidence>
<dbReference type="GeneID" id="84024302"/>
<proteinExistence type="predicted"/>